<dbReference type="OrthoDB" id="8191482at2759"/>
<dbReference type="PANTHER" id="PTHR10380">
    <property type="entry name" value="CUTICLE PROTEIN"/>
    <property type="match status" value="1"/>
</dbReference>
<dbReference type="EnsemblMetazoa" id="AAEL011029-RA">
    <property type="protein sequence ID" value="AAEL011029-PA"/>
    <property type="gene ID" value="AAEL011029"/>
</dbReference>
<keyword evidence="4" id="KW-1185">Reference proteome</keyword>
<keyword evidence="2" id="KW-0732">Signal</keyword>
<dbReference type="AlphaFoldDB" id="A0A1S4FRY5"/>
<gene>
    <name evidence="3" type="primary">5574261</name>
</gene>
<reference evidence="3 4" key="1">
    <citation type="submission" date="2017-06" db="EMBL/GenBank/DDBJ databases">
        <title>Aedes aegypti genome working group (AGWG) sequencing and assembly.</title>
        <authorList>
            <consortium name="Aedes aegypti Genome Working Group (AGWG)"/>
            <person name="Matthews B.J."/>
        </authorList>
    </citation>
    <scope>NUCLEOTIDE SEQUENCE [LARGE SCALE GENOMIC DNA]</scope>
    <source>
        <strain evidence="3 4">LVP_AGWG</strain>
    </source>
</reference>
<evidence type="ECO:0000313" key="3">
    <source>
        <dbReference type="EnsemblMetazoa" id="AAEL011029-PA"/>
    </source>
</evidence>
<name>A0A1S4FRY5_AEDAE</name>
<feature type="signal peptide" evidence="2">
    <location>
        <begin position="1"/>
        <end position="16"/>
    </location>
</feature>
<dbReference type="GO" id="GO:0008010">
    <property type="term" value="F:structural constituent of chitin-based larval cuticle"/>
    <property type="evidence" value="ECO:0007669"/>
    <property type="project" value="TreeGrafter"/>
</dbReference>
<feature type="region of interest" description="Disordered" evidence="1">
    <location>
        <begin position="153"/>
        <end position="191"/>
    </location>
</feature>
<dbReference type="GO" id="GO:0062129">
    <property type="term" value="C:chitin-based extracellular matrix"/>
    <property type="evidence" value="ECO:0007669"/>
    <property type="project" value="TreeGrafter"/>
</dbReference>
<dbReference type="InterPro" id="IPR000618">
    <property type="entry name" value="Insect_cuticle"/>
</dbReference>
<feature type="compositionally biased region" description="Low complexity" evidence="1">
    <location>
        <begin position="156"/>
        <end position="190"/>
    </location>
</feature>
<dbReference type="InterPro" id="IPR050468">
    <property type="entry name" value="Cuticle_Struct_Prot"/>
</dbReference>
<dbReference type="InParanoid" id="A0A1S4FRY5"/>
<dbReference type="PROSITE" id="PS51155">
    <property type="entry name" value="CHIT_BIND_RR_2"/>
    <property type="match status" value="1"/>
</dbReference>
<dbReference type="PANTHER" id="PTHR10380:SF224">
    <property type="entry name" value="CUTICULAR PROTEIN 12A"/>
    <property type="match status" value="1"/>
</dbReference>
<evidence type="ECO:0000313" key="4">
    <source>
        <dbReference type="Proteomes" id="UP000008820"/>
    </source>
</evidence>
<dbReference type="VEuPathDB" id="VectorBase:AAEL011029"/>
<reference evidence="3" key="2">
    <citation type="submission" date="2020-05" db="UniProtKB">
        <authorList>
            <consortium name="EnsemblMetazoa"/>
        </authorList>
    </citation>
    <scope>IDENTIFICATION</scope>
    <source>
        <strain evidence="3">LVP_AGWG</strain>
    </source>
</reference>
<protein>
    <submittedName>
        <fullName evidence="3">Uncharacterized protein</fullName>
    </submittedName>
</protein>
<proteinExistence type="predicted"/>
<sequence length="284" mass="31238">MHRFIAVLALVAVVQALSIDDRTVDVNINLEKNSNTYFQSKLKEGSFQYGLDVVEPIDHHFQHKVKGPDGVTYGCYGFVDPDGKPHLTHYVSDVKGYRVVPPNSATKIYISRLETSIDNIYKASQEKSVPWKDLFFPPACRTLYDDLVKNAAVTQRPTTARPTTPRSTTPRPTTPRSTIRATTPSTTPAPVSFEPEFGGSNVHESFVPHNAGAACSQAFDELKGELQEIKSKLKSLIDSLARKAAAEDTIKSSGNASYAYFPVMLSNNLPEGVPFGQAFQCGRQ</sequence>
<dbReference type="Pfam" id="PF00379">
    <property type="entry name" value="Chitin_bind_4"/>
    <property type="match status" value="1"/>
</dbReference>
<accession>A0A1S4FRY5</accession>
<evidence type="ECO:0000256" key="2">
    <source>
        <dbReference type="SAM" id="SignalP"/>
    </source>
</evidence>
<organism evidence="3 4">
    <name type="scientific">Aedes aegypti</name>
    <name type="common">Yellowfever mosquito</name>
    <name type="synonym">Culex aegypti</name>
    <dbReference type="NCBI Taxonomy" id="7159"/>
    <lineage>
        <taxon>Eukaryota</taxon>
        <taxon>Metazoa</taxon>
        <taxon>Ecdysozoa</taxon>
        <taxon>Arthropoda</taxon>
        <taxon>Hexapoda</taxon>
        <taxon>Insecta</taxon>
        <taxon>Pterygota</taxon>
        <taxon>Neoptera</taxon>
        <taxon>Endopterygota</taxon>
        <taxon>Diptera</taxon>
        <taxon>Nematocera</taxon>
        <taxon>Culicoidea</taxon>
        <taxon>Culicidae</taxon>
        <taxon>Culicinae</taxon>
        <taxon>Aedini</taxon>
        <taxon>Aedes</taxon>
        <taxon>Stegomyia</taxon>
    </lineage>
</organism>
<dbReference type="Proteomes" id="UP000008820">
    <property type="component" value="Chromosome 3"/>
</dbReference>
<feature type="chain" id="PRO_5043422228" evidence="2">
    <location>
        <begin position="17"/>
        <end position="284"/>
    </location>
</feature>
<evidence type="ECO:0000256" key="1">
    <source>
        <dbReference type="SAM" id="MobiDB-lite"/>
    </source>
</evidence>